<dbReference type="InterPro" id="IPR048625">
    <property type="entry name" value="Sec10_N"/>
</dbReference>
<evidence type="ECO:0000259" key="10">
    <source>
        <dbReference type="Pfam" id="PF17171"/>
    </source>
</evidence>
<evidence type="ECO:0000256" key="4">
    <source>
        <dbReference type="ARBA" id="ARBA00022448"/>
    </source>
</evidence>
<dbReference type="InterPro" id="IPR048627">
    <property type="entry name" value="Sec10_HB"/>
</dbReference>
<comment type="similarity">
    <text evidence="1">Belongs to the SEC10 family.</text>
</comment>
<dbReference type="Pfam" id="PF17171">
    <property type="entry name" value="GST_C_6"/>
    <property type="match status" value="1"/>
</dbReference>
<sequence length="1023" mass="116554">MSSSAATEPKLAFTSLCIWPAYNVLPSFDPECLSVLAHFAFSRLNVPVKTLIGRLMFYKERLPLLLGDNDSIHLAAGYDTIVDHCKQSHIDIDEEYHANNADLLALTALVKSTFIPAVLDTFWLDDAYRSSIINIYAKALGGFPLAFFYGKQKTEKLKNQFHILYGEDNFEQTRKSIFDKGKKVLDHLTDVLGNKSFLFGASPTSIDALVFGYLAPLIHGPASNGALARYASNRKNLRDFVDRILTVYLGDLPRDIVTTDSTTATATSTSPNEDRLRDKVAVITVGLLTMCAYAYLSGLIRIEINEKSLLFFLSMEELVLANLDSTAFDVDNLIENIAYKSTDGNVVNENFDPNLLESKFRHAMSILQDYQVQTEQNIKKLEEVCEKERNTWADSVAQLEELYQSTYTGQQELEMRISVISTKVIQIGHQLESKSNPRQQLVDARTTAKYLERFLDANDDVSLMFQDASKLEQAAHIIHQLYNVLQELPDEPKFIDAKAKVKERHSAIEEELLLEFSRAQVRNDKKAMKKYIKLLSKFKGHNDCIQNFITDCLKGYFDNPNIDIFSSIPQLFTKVSELINELFDQPEKVTERLITTVYTEKLTPYVRNQLDAYERSSDLDKMEKYLQTLFTLNKKATKLSNELQTQKISDDPAFLHKLNQHVFKNYLKSYSKYEINCLEEKFQMHLERIESSGGQRRIKPTGLSITDLIQQRLLNTTDQADESRFSPDLAAALLNDCKTALSRITTLSEGSEASENTLKCFLRLLNTLGNQHIETELQYSLQAIPGPEPKQEPDIRFFHAILHTNNSIQLIERYFVMEIAPLLLGTQQQTLLLQAKEKTFGQLEELINIGVDKALSCIIGYVRSILNEQKRSDFKPESDLFITECSVICRRVVRSIDNQIARLEQTTDGKNLTSILNDFGLRFHRLVTDHVFKFEYNISGGLMMLQDISEYKKCSKKFRSSTVEQLFSILHALVNLLVVVPDNLRQVVTEGHLASLPRDTIESFVQLRTDYKSARLHAMITDQ</sequence>
<name>A0A815JZG6_9BILA</name>
<keyword evidence="5" id="KW-0268">Exocytosis</keyword>
<feature type="domain" description="Exocyst complex component Sec10 N-terminal" evidence="11">
    <location>
        <begin position="354"/>
        <end position="467"/>
    </location>
</feature>
<evidence type="ECO:0000256" key="7">
    <source>
        <dbReference type="ARBA" id="ARBA00031471"/>
    </source>
</evidence>
<dbReference type="Proteomes" id="UP000663855">
    <property type="component" value="Unassembled WGS sequence"/>
</dbReference>
<dbReference type="Pfam" id="PF07393">
    <property type="entry name" value="Sec10_HB"/>
    <property type="match status" value="1"/>
</dbReference>
<evidence type="ECO:0000313" key="13">
    <source>
        <dbReference type="Proteomes" id="UP000663855"/>
    </source>
</evidence>
<dbReference type="PANTHER" id="PTHR12100:SF0">
    <property type="entry name" value="EXOCYST COMPLEX COMPONENT 5"/>
    <property type="match status" value="1"/>
</dbReference>
<dbReference type="Pfam" id="PF20667">
    <property type="entry name" value="Sec10_N"/>
    <property type="match status" value="1"/>
</dbReference>
<evidence type="ECO:0000259" key="8">
    <source>
        <dbReference type="Pfam" id="PF07393"/>
    </source>
</evidence>
<evidence type="ECO:0000256" key="5">
    <source>
        <dbReference type="ARBA" id="ARBA00022483"/>
    </source>
</evidence>
<dbReference type="GO" id="GO:0006893">
    <property type="term" value="P:Golgi to plasma membrane transport"/>
    <property type="evidence" value="ECO:0007669"/>
    <property type="project" value="TreeGrafter"/>
</dbReference>
<dbReference type="GO" id="GO:0000145">
    <property type="term" value="C:exocyst"/>
    <property type="evidence" value="ECO:0007669"/>
    <property type="project" value="TreeGrafter"/>
</dbReference>
<dbReference type="PANTHER" id="PTHR12100">
    <property type="entry name" value="SEC10"/>
    <property type="match status" value="1"/>
</dbReference>
<evidence type="ECO:0000256" key="6">
    <source>
        <dbReference type="ARBA" id="ARBA00023054"/>
    </source>
</evidence>
<feature type="domain" description="Exocyst complex component Sec10-like alpha-helical bundle" evidence="8">
    <location>
        <begin position="473"/>
        <end position="1018"/>
    </location>
</feature>
<dbReference type="AlphaFoldDB" id="A0A815JZG6"/>
<comment type="similarity">
    <text evidence="2">Belongs to the metaxin family.</text>
</comment>
<feature type="domain" description="Metaxin glutathione S-transferase" evidence="10">
    <location>
        <begin position="181"/>
        <end position="244"/>
    </location>
</feature>
<dbReference type="Gene3D" id="1.20.1050.10">
    <property type="match status" value="1"/>
</dbReference>
<dbReference type="GO" id="GO:0001401">
    <property type="term" value="C:SAM complex"/>
    <property type="evidence" value="ECO:0007669"/>
    <property type="project" value="InterPro"/>
</dbReference>
<evidence type="ECO:0000256" key="1">
    <source>
        <dbReference type="ARBA" id="ARBA00006572"/>
    </source>
</evidence>
<dbReference type="InterPro" id="IPR033468">
    <property type="entry name" value="Metaxin_GST"/>
</dbReference>
<accession>A0A815JZG6</accession>
<dbReference type="InterPro" id="IPR019564">
    <property type="entry name" value="Sam37/metaxin_N"/>
</dbReference>
<dbReference type="Pfam" id="PF10568">
    <property type="entry name" value="Tom37"/>
    <property type="match status" value="1"/>
</dbReference>
<evidence type="ECO:0000259" key="9">
    <source>
        <dbReference type="Pfam" id="PF10568"/>
    </source>
</evidence>
<dbReference type="GO" id="GO:0006887">
    <property type="term" value="P:exocytosis"/>
    <property type="evidence" value="ECO:0007669"/>
    <property type="project" value="UniProtKB-KW"/>
</dbReference>
<comment type="caution">
    <text evidence="12">The sequence shown here is derived from an EMBL/GenBank/DDBJ whole genome shotgun (WGS) entry which is preliminary data.</text>
</comment>
<proteinExistence type="inferred from homology"/>
<protein>
    <recommendedName>
        <fullName evidence="3">Exocyst complex component 5</fullName>
    </recommendedName>
    <alternativeName>
        <fullName evidence="7">Exocyst complex component Sec10</fullName>
    </alternativeName>
</protein>
<feature type="domain" description="Mitochondrial outer membrane transport complex Sam37/metaxin N-terminal" evidence="9">
    <location>
        <begin position="32"/>
        <end position="152"/>
    </location>
</feature>
<dbReference type="SUPFAM" id="SSF47616">
    <property type="entry name" value="GST C-terminal domain-like"/>
    <property type="match status" value="1"/>
</dbReference>
<dbReference type="EMBL" id="CAJNOV010009995">
    <property type="protein sequence ID" value="CAF1384410.1"/>
    <property type="molecule type" value="Genomic_DNA"/>
</dbReference>
<keyword evidence="6" id="KW-0175">Coiled coil</keyword>
<evidence type="ECO:0000313" key="12">
    <source>
        <dbReference type="EMBL" id="CAF1384410.1"/>
    </source>
</evidence>
<evidence type="ECO:0000256" key="3">
    <source>
        <dbReference type="ARBA" id="ARBA00017524"/>
    </source>
</evidence>
<evidence type="ECO:0000256" key="2">
    <source>
        <dbReference type="ARBA" id="ARBA00009170"/>
    </source>
</evidence>
<dbReference type="InterPro" id="IPR009976">
    <property type="entry name" value="Sec10-like"/>
</dbReference>
<gene>
    <name evidence="12" type="ORF">CJN711_LOCUS21117</name>
</gene>
<reference evidence="12" key="1">
    <citation type="submission" date="2021-02" db="EMBL/GenBank/DDBJ databases">
        <authorList>
            <person name="Nowell W R."/>
        </authorList>
    </citation>
    <scope>NUCLEOTIDE SEQUENCE</scope>
</reference>
<keyword evidence="4" id="KW-0813">Transport</keyword>
<organism evidence="12 13">
    <name type="scientific">Rotaria magnacalcarata</name>
    <dbReference type="NCBI Taxonomy" id="392030"/>
    <lineage>
        <taxon>Eukaryota</taxon>
        <taxon>Metazoa</taxon>
        <taxon>Spiralia</taxon>
        <taxon>Gnathifera</taxon>
        <taxon>Rotifera</taxon>
        <taxon>Eurotatoria</taxon>
        <taxon>Bdelloidea</taxon>
        <taxon>Philodinida</taxon>
        <taxon>Philodinidae</taxon>
        <taxon>Rotaria</taxon>
    </lineage>
</organism>
<dbReference type="InterPro" id="IPR036282">
    <property type="entry name" value="Glutathione-S-Trfase_C_sf"/>
</dbReference>
<evidence type="ECO:0000259" key="11">
    <source>
        <dbReference type="Pfam" id="PF20667"/>
    </source>
</evidence>